<name>A0A350RVA1_MARNT</name>
<sequence length="254" mass="27390">MPDTGFRSPSMPASYRLLLAVSLAILAHTLVLAGLPSPLKEARELTHRLVFTLTTPAAVPTPENVANPEPPKPRHSEFEIPPAEPVVTSTESTSSAPPESQTVTATQPDSPKRTTESTQTRATSFESPASVATPALTARASEAVETPEPVKQKTETPDERDPFVAKLSSHLSEYLFRETIRVPVDSEGSKTWIAEIELRLMGNGAVTGAKIVKSTDLKDVDAAIYRAALEASPYPAPESGIGGRFTIKLKYRYE</sequence>
<feature type="compositionally biased region" description="Basic and acidic residues" evidence="1">
    <location>
        <begin position="148"/>
        <end position="161"/>
    </location>
</feature>
<evidence type="ECO:0008006" key="4">
    <source>
        <dbReference type="Google" id="ProtNLM"/>
    </source>
</evidence>
<protein>
    <recommendedName>
        <fullName evidence="4">TonB family protein</fullName>
    </recommendedName>
</protein>
<dbReference type="Gene3D" id="3.30.1150.10">
    <property type="match status" value="1"/>
</dbReference>
<dbReference type="EMBL" id="DLYI01000308">
    <property type="protein sequence ID" value="HAC30543.1"/>
    <property type="molecule type" value="Genomic_DNA"/>
</dbReference>
<proteinExistence type="predicted"/>
<feature type="compositionally biased region" description="Polar residues" evidence="1">
    <location>
        <begin position="116"/>
        <end position="127"/>
    </location>
</feature>
<feature type="compositionally biased region" description="Low complexity" evidence="1">
    <location>
        <begin position="85"/>
        <end position="100"/>
    </location>
</feature>
<accession>A0A350RVA1</accession>
<evidence type="ECO:0000313" key="3">
    <source>
        <dbReference type="Proteomes" id="UP000261325"/>
    </source>
</evidence>
<evidence type="ECO:0000256" key="1">
    <source>
        <dbReference type="SAM" id="MobiDB-lite"/>
    </source>
</evidence>
<dbReference type="SUPFAM" id="SSF74653">
    <property type="entry name" value="TolA/TonB C-terminal domain"/>
    <property type="match status" value="1"/>
</dbReference>
<reference evidence="2 3" key="1">
    <citation type="journal article" date="2018" name="Nat. Biotechnol.">
        <title>A standardized bacterial taxonomy based on genome phylogeny substantially revises the tree of life.</title>
        <authorList>
            <person name="Parks D.H."/>
            <person name="Chuvochina M."/>
            <person name="Waite D.W."/>
            <person name="Rinke C."/>
            <person name="Skarshewski A."/>
            <person name="Chaumeil P.A."/>
            <person name="Hugenholtz P."/>
        </authorList>
    </citation>
    <scope>NUCLEOTIDE SEQUENCE [LARGE SCALE GENOMIC DNA]</scope>
    <source>
        <strain evidence="2">UBA9049</strain>
    </source>
</reference>
<feature type="region of interest" description="Disordered" evidence="1">
    <location>
        <begin position="59"/>
        <end position="161"/>
    </location>
</feature>
<evidence type="ECO:0000313" key="2">
    <source>
        <dbReference type="EMBL" id="HAC30543.1"/>
    </source>
</evidence>
<gene>
    <name evidence="2" type="ORF">DCF82_22465</name>
</gene>
<comment type="caution">
    <text evidence="2">The sequence shown here is derived from an EMBL/GenBank/DDBJ whole genome shotgun (WGS) entry which is preliminary data.</text>
</comment>
<organism evidence="2 3">
    <name type="scientific">Marinobacter nauticus</name>
    <name type="common">Marinobacter hydrocarbonoclasticus</name>
    <name type="synonym">Marinobacter aquaeolei</name>
    <dbReference type="NCBI Taxonomy" id="2743"/>
    <lineage>
        <taxon>Bacteria</taxon>
        <taxon>Pseudomonadati</taxon>
        <taxon>Pseudomonadota</taxon>
        <taxon>Gammaproteobacteria</taxon>
        <taxon>Pseudomonadales</taxon>
        <taxon>Marinobacteraceae</taxon>
        <taxon>Marinobacter</taxon>
    </lineage>
</organism>
<dbReference type="Proteomes" id="UP000261325">
    <property type="component" value="Unassembled WGS sequence"/>
</dbReference>
<dbReference type="AlphaFoldDB" id="A0A350RVA1"/>